<keyword evidence="1" id="KW-0472">Membrane</keyword>
<name>A0A0F9T378_9ZZZZ</name>
<evidence type="ECO:0000313" key="2">
    <source>
        <dbReference type="EMBL" id="KKN43481.1"/>
    </source>
</evidence>
<keyword evidence="1" id="KW-1133">Transmembrane helix</keyword>
<protein>
    <submittedName>
        <fullName evidence="2">Uncharacterized protein</fullName>
    </submittedName>
</protein>
<keyword evidence="1" id="KW-0812">Transmembrane</keyword>
<organism evidence="2">
    <name type="scientific">marine sediment metagenome</name>
    <dbReference type="NCBI Taxonomy" id="412755"/>
    <lineage>
        <taxon>unclassified sequences</taxon>
        <taxon>metagenomes</taxon>
        <taxon>ecological metagenomes</taxon>
    </lineage>
</organism>
<sequence length="117" mass="12987">MTMRKARGLLIFIAFISIAIALLFEPEKGVMGFLKNAGVSVWLVASLFALSGVVNLLLSWGKGQWNIAGFAIIYSYTAMMWVAIYQNYDIPIAQALSNTLLCAMLTINTMEETQWES</sequence>
<reference evidence="2" key="1">
    <citation type="journal article" date="2015" name="Nature">
        <title>Complex archaea that bridge the gap between prokaryotes and eukaryotes.</title>
        <authorList>
            <person name="Spang A."/>
            <person name="Saw J.H."/>
            <person name="Jorgensen S.L."/>
            <person name="Zaremba-Niedzwiedzka K."/>
            <person name="Martijn J."/>
            <person name="Lind A.E."/>
            <person name="van Eijk R."/>
            <person name="Schleper C."/>
            <person name="Guy L."/>
            <person name="Ettema T.J."/>
        </authorList>
    </citation>
    <scope>NUCLEOTIDE SEQUENCE</scope>
</reference>
<evidence type="ECO:0000256" key="1">
    <source>
        <dbReference type="SAM" id="Phobius"/>
    </source>
</evidence>
<feature type="transmembrane region" description="Helical" evidence="1">
    <location>
        <begin position="39"/>
        <end position="58"/>
    </location>
</feature>
<feature type="transmembrane region" description="Helical" evidence="1">
    <location>
        <begin position="65"/>
        <end position="84"/>
    </location>
</feature>
<dbReference type="EMBL" id="LAZR01001508">
    <property type="protein sequence ID" value="KKN43481.1"/>
    <property type="molecule type" value="Genomic_DNA"/>
</dbReference>
<proteinExistence type="predicted"/>
<comment type="caution">
    <text evidence="2">The sequence shown here is derived from an EMBL/GenBank/DDBJ whole genome shotgun (WGS) entry which is preliminary data.</text>
</comment>
<accession>A0A0F9T378</accession>
<gene>
    <name evidence="2" type="ORF">LCGC14_0702720</name>
</gene>
<dbReference type="AlphaFoldDB" id="A0A0F9T378"/>